<feature type="region of interest" description="Disordered" evidence="1">
    <location>
        <begin position="94"/>
        <end position="115"/>
    </location>
</feature>
<dbReference type="PANTHER" id="PTHR28617">
    <property type="entry name" value="CILIA- AND FLAGELLA-ASSOCIATED PROTEIN 77"/>
    <property type="match status" value="1"/>
</dbReference>
<comment type="caution">
    <text evidence="2">The sequence shown here is derived from an EMBL/GenBank/DDBJ whole genome shotgun (WGS) entry which is preliminary data.</text>
</comment>
<gene>
    <name evidence="2" type="ORF">ACHAWU_001739</name>
</gene>
<organism evidence="2 3">
    <name type="scientific">Discostella pseudostelligera</name>
    <dbReference type="NCBI Taxonomy" id="259834"/>
    <lineage>
        <taxon>Eukaryota</taxon>
        <taxon>Sar</taxon>
        <taxon>Stramenopiles</taxon>
        <taxon>Ochrophyta</taxon>
        <taxon>Bacillariophyta</taxon>
        <taxon>Coscinodiscophyceae</taxon>
        <taxon>Thalassiosirophycidae</taxon>
        <taxon>Stephanodiscales</taxon>
        <taxon>Stephanodiscaceae</taxon>
        <taxon>Discostella</taxon>
    </lineage>
</organism>
<protein>
    <submittedName>
        <fullName evidence="2">Uncharacterized protein</fullName>
    </submittedName>
</protein>
<keyword evidence="3" id="KW-1185">Reference proteome</keyword>
<evidence type="ECO:0000313" key="2">
    <source>
        <dbReference type="EMBL" id="KAL3760229.1"/>
    </source>
</evidence>
<dbReference type="PANTHER" id="PTHR28617:SF1">
    <property type="entry name" value="CILIA- AND FLAGELLA-ASSOCIATED PROTEIN 77"/>
    <property type="match status" value="1"/>
</dbReference>
<evidence type="ECO:0000256" key="1">
    <source>
        <dbReference type="SAM" id="MobiDB-lite"/>
    </source>
</evidence>
<evidence type="ECO:0000313" key="3">
    <source>
        <dbReference type="Proteomes" id="UP001530293"/>
    </source>
</evidence>
<dbReference type="Proteomes" id="UP001530293">
    <property type="component" value="Unassembled WGS sequence"/>
</dbReference>
<reference evidence="2 3" key="1">
    <citation type="submission" date="2024-10" db="EMBL/GenBank/DDBJ databases">
        <title>Updated reference genomes for cyclostephanoid diatoms.</title>
        <authorList>
            <person name="Roberts W.R."/>
            <person name="Alverson A.J."/>
        </authorList>
    </citation>
    <scope>NUCLEOTIDE SEQUENCE [LARGE SCALE GENOMIC DNA]</scope>
    <source>
        <strain evidence="2 3">AJA232-27</strain>
    </source>
</reference>
<sequence>MTDKRVTMIKPVVGKVKSPAYALPESDFVYGIESKLDKEGAGEVVQSWAQSKASEPCSVQSFPATNRRALKNGCFTSKAQSKFIKQFPVMTRRQKANKVGEQAGSAKKSNHQDGTIASASAAVHESSQVFGIRTKENPISMTDLLRGTPDQLAEETDYPDLSGKKRKGRLPPAKATKSSLIVAKCREPPSEEELMKKKSLAEFKMRKFKKAKPKVTDYM</sequence>
<dbReference type="AlphaFoldDB" id="A0ABD3MC62"/>
<proteinExistence type="predicted"/>
<feature type="region of interest" description="Disordered" evidence="1">
    <location>
        <begin position="140"/>
        <end position="178"/>
    </location>
</feature>
<dbReference type="Pfam" id="PF14825">
    <property type="entry name" value="CFAP77"/>
    <property type="match status" value="1"/>
</dbReference>
<dbReference type="InterPro" id="IPR029147">
    <property type="entry name" value="CFAP77"/>
</dbReference>
<accession>A0ABD3MC62</accession>
<name>A0ABD3MC62_9STRA</name>
<dbReference type="EMBL" id="JALLBG020000190">
    <property type="protein sequence ID" value="KAL3760229.1"/>
    <property type="molecule type" value="Genomic_DNA"/>
</dbReference>